<gene>
    <name evidence="2" type="ORF">HW564_01065</name>
</gene>
<dbReference type="EMBL" id="JABXIY010000003">
    <property type="protein sequence ID" value="NVK95492.1"/>
    <property type="molecule type" value="Genomic_DNA"/>
</dbReference>
<protein>
    <submittedName>
        <fullName evidence="2">RNA ligase family protein</fullName>
    </submittedName>
</protein>
<keyword evidence="2" id="KW-0436">Ligase</keyword>
<dbReference type="AlphaFoldDB" id="A0A850LD01"/>
<reference evidence="2 3" key="1">
    <citation type="journal article" date="2020" name="Proc. Natl. Acad. Sci. U.S.A.">
        <title>Ecological drivers of bacterial community assembly in synthetic phycospheres.</title>
        <authorList>
            <person name="Fu H."/>
            <person name="Uchimiya M."/>
            <person name="Gore J."/>
            <person name="Moran M.A."/>
        </authorList>
    </citation>
    <scope>NUCLEOTIDE SEQUENCE [LARGE SCALE GENOMIC DNA]</scope>
    <source>
        <strain evidence="2">HF-Din03</strain>
    </source>
</reference>
<evidence type="ECO:0000313" key="3">
    <source>
        <dbReference type="Proteomes" id="UP000565723"/>
    </source>
</evidence>
<evidence type="ECO:0000313" key="2">
    <source>
        <dbReference type="EMBL" id="NVK95492.1"/>
    </source>
</evidence>
<comment type="caution">
    <text evidence="2">The sequence shown here is derived from an EMBL/GenBank/DDBJ whole genome shotgun (WGS) entry which is preliminary data.</text>
</comment>
<dbReference type="GO" id="GO:0016874">
    <property type="term" value="F:ligase activity"/>
    <property type="evidence" value="ECO:0007669"/>
    <property type="project" value="UniProtKB-KW"/>
</dbReference>
<dbReference type="InterPro" id="IPR052732">
    <property type="entry name" value="Cell-binding_unc_protein"/>
</dbReference>
<dbReference type="PANTHER" id="PTHR43883">
    <property type="entry name" value="SLR0207 PROTEIN"/>
    <property type="match status" value="1"/>
</dbReference>
<dbReference type="SUPFAM" id="SSF56091">
    <property type="entry name" value="DNA ligase/mRNA capping enzyme, catalytic domain"/>
    <property type="match status" value="1"/>
</dbReference>
<dbReference type="Proteomes" id="UP000565723">
    <property type="component" value="Unassembled WGS sequence"/>
</dbReference>
<dbReference type="Gene3D" id="3.30.470.30">
    <property type="entry name" value="DNA ligase/mRNA capping enzyme"/>
    <property type="match status" value="1"/>
</dbReference>
<accession>A0A850LD01</accession>
<dbReference type="PANTHER" id="PTHR43883:SF1">
    <property type="entry name" value="GLUCONOKINASE"/>
    <property type="match status" value="1"/>
</dbReference>
<sequence>MRKYGRPYHLPTSPGVMSDDKILRDLSVLTAATEVVFTEKMDGENTTIYQGGCHARSPDSGYHASRDWMKAFAAVISPSLAENERIVGEYLFARHSVAYDNLNSYFLGFAWIVDGTVKTWDSTVERFNILGIQPVSVLHRGSFSDAAVNAVLADLDLSKQEGFVVRTTSEFSETNMGTCMAKYVRADHVQSETHWMNAEITRNGLKKA</sequence>
<dbReference type="InterPro" id="IPR021122">
    <property type="entry name" value="RNA_ligase_dom_REL/Rnl2"/>
</dbReference>
<organism evidence="2 3">
    <name type="scientific">Ruegeria pomeroyi</name>
    <dbReference type="NCBI Taxonomy" id="89184"/>
    <lineage>
        <taxon>Bacteria</taxon>
        <taxon>Pseudomonadati</taxon>
        <taxon>Pseudomonadota</taxon>
        <taxon>Alphaproteobacteria</taxon>
        <taxon>Rhodobacterales</taxon>
        <taxon>Roseobacteraceae</taxon>
        <taxon>Ruegeria</taxon>
    </lineage>
</organism>
<dbReference type="Pfam" id="PF09414">
    <property type="entry name" value="RNA_ligase"/>
    <property type="match status" value="1"/>
</dbReference>
<name>A0A850LD01_9RHOB</name>
<feature type="domain" description="RNA ligase" evidence="1">
    <location>
        <begin position="34"/>
        <end position="184"/>
    </location>
</feature>
<evidence type="ECO:0000259" key="1">
    <source>
        <dbReference type="Pfam" id="PF09414"/>
    </source>
</evidence>
<dbReference type="OMA" id="QSETHWM"/>
<proteinExistence type="predicted"/>